<keyword evidence="16" id="KW-0540">Nuclease</keyword>
<dbReference type="SMART" id="SM00525">
    <property type="entry name" value="FES"/>
    <property type="match status" value="1"/>
</dbReference>
<dbReference type="InterPro" id="IPR004036">
    <property type="entry name" value="Endonuclease-III-like_CS2"/>
</dbReference>
<keyword evidence="5 13" id="KW-0378">Hydrolase</keyword>
<dbReference type="HOGENOM" id="CLU_012862_3_3_2"/>
<dbReference type="GO" id="GO:0051539">
    <property type="term" value="F:4 iron, 4 sulfur cluster binding"/>
    <property type="evidence" value="ECO:0007669"/>
    <property type="project" value="UniProtKB-UniRule"/>
</dbReference>
<evidence type="ECO:0000256" key="5">
    <source>
        <dbReference type="ARBA" id="ARBA00022801"/>
    </source>
</evidence>
<dbReference type="GO" id="GO:0006285">
    <property type="term" value="P:base-excision repair, AP site formation"/>
    <property type="evidence" value="ECO:0007669"/>
    <property type="project" value="TreeGrafter"/>
</dbReference>
<dbReference type="FunFam" id="1.10.340.30:FF:000001">
    <property type="entry name" value="Endonuclease III"/>
    <property type="match status" value="1"/>
</dbReference>
<evidence type="ECO:0000256" key="6">
    <source>
        <dbReference type="ARBA" id="ARBA00023004"/>
    </source>
</evidence>
<keyword evidence="4 13" id="KW-0227">DNA damage</keyword>
<evidence type="ECO:0000256" key="14">
    <source>
        <dbReference type="SAM" id="MobiDB-lite"/>
    </source>
</evidence>
<name>A0A0E3LRP8_METMZ</name>
<dbReference type="PIRSF" id="PIRSF001435">
    <property type="entry name" value="Nth"/>
    <property type="match status" value="1"/>
</dbReference>
<dbReference type="InterPro" id="IPR011257">
    <property type="entry name" value="DNA_glycosylase"/>
</dbReference>
<gene>
    <name evidence="13" type="primary">nth</name>
    <name evidence="16" type="ORF">MSMAP_0411</name>
</gene>
<dbReference type="GO" id="GO:0140078">
    <property type="term" value="F:class I DNA-(apurinic or apyrimidinic site) endonuclease activity"/>
    <property type="evidence" value="ECO:0007669"/>
    <property type="project" value="UniProtKB-EC"/>
</dbReference>
<sequence>MPEKKPRKSTSKEVPHEYDIPDNRHNFDRIWDLLKEEYPDAKPSLNYSNPLELLVATALSAQSTDVQINKVTENLFKKYRTAWDYASADIRELEADIYSTGFYKSKAKNIKAAAQLIIENYGGEVPQTMEELVTLPGVGRKTANIVLARAFGIIEGIAVDTHVKRVSGRLGLTRNSDPVKIEQDLMSLARKEDLDSISMTLIHHGRKVCQARKPRCSICVVKELCPSSIIFIGE</sequence>
<dbReference type="InterPro" id="IPR003651">
    <property type="entry name" value="Endonuclease3_FeS-loop_motif"/>
</dbReference>
<dbReference type="SMART" id="SM00478">
    <property type="entry name" value="ENDO3c"/>
    <property type="match status" value="1"/>
</dbReference>
<comment type="similarity">
    <text evidence="1 13">Belongs to the Nth/MutY family.</text>
</comment>
<evidence type="ECO:0000256" key="11">
    <source>
        <dbReference type="ARBA" id="ARBA00023295"/>
    </source>
</evidence>
<comment type="catalytic activity">
    <reaction evidence="12">
        <text>Hydrolyzes mismatched double-stranded DNA and polynucleotides, releasing free thymine.</text>
        <dbReference type="EC" id="3.2.2.29"/>
    </reaction>
</comment>
<evidence type="ECO:0000256" key="9">
    <source>
        <dbReference type="ARBA" id="ARBA00023204"/>
    </source>
</evidence>
<feature type="binding site" evidence="13">
    <location>
        <position position="225"/>
    </location>
    <ligand>
        <name>[4Fe-4S] cluster</name>
        <dbReference type="ChEBI" id="CHEBI:49883"/>
    </ligand>
</feature>
<dbReference type="GO" id="GO:0046872">
    <property type="term" value="F:metal ion binding"/>
    <property type="evidence" value="ECO:0007669"/>
    <property type="project" value="UniProtKB-KW"/>
</dbReference>
<dbReference type="CDD" id="cd00056">
    <property type="entry name" value="ENDO3c"/>
    <property type="match status" value="1"/>
</dbReference>
<dbReference type="GeneID" id="24863522"/>
<reference evidence="16 17" key="1">
    <citation type="submission" date="2014-07" db="EMBL/GenBank/DDBJ databases">
        <title>Methanogenic archaea and the global carbon cycle.</title>
        <authorList>
            <person name="Henriksen J.R."/>
            <person name="Luke J."/>
            <person name="Reinhart S."/>
            <person name="Benedict M.N."/>
            <person name="Youngblut N.D."/>
            <person name="Metcalf M.E."/>
            <person name="Whitaker R.J."/>
            <person name="Metcalf W.W."/>
        </authorList>
    </citation>
    <scope>NUCLEOTIDE SEQUENCE [LARGE SCALE GENOMIC DNA]</scope>
    <source>
        <strain evidence="16 17">SarPi</strain>
    </source>
</reference>
<keyword evidence="11 13" id="KW-0326">Glycosidase</keyword>
<dbReference type="EMBL" id="CP009511">
    <property type="protein sequence ID" value="AKB60396.1"/>
    <property type="molecule type" value="Genomic_DNA"/>
</dbReference>
<keyword evidence="9 13" id="KW-0234">DNA repair</keyword>
<comment type="cofactor">
    <cofactor evidence="13">
        <name>[4Fe-4S] cluster</name>
        <dbReference type="ChEBI" id="CHEBI:49883"/>
    </cofactor>
    <text evidence="13">Binds 1 [4Fe-4S] cluster.</text>
</comment>
<evidence type="ECO:0000256" key="3">
    <source>
        <dbReference type="ARBA" id="ARBA00022723"/>
    </source>
</evidence>
<keyword evidence="16" id="KW-0255">Endonuclease</keyword>
<dbReference type="PANTHER" id="PTHR10359">
    <property type="entry name" value="A/G-SPECIFIC ADENINE GLYCOSYLASE/ENDONUCLEASE III"/>
    <property type="match status" value="1"/>
</dbReference>
<protein>
    <recommendedName>
        <fullName evidence="13">Endonuclease III</fullName>
        <ecNumber evidence="13">4.2.99.18</ecNumber>
    </recommendedName>
    <alternativeName>
        <fullName evidence="13">DNA-(apurinic or apyrimidinic site) lyase</fullName>
    </alternativeName>
</protein>
<keyword evidence="6 13" id="KW-0408">Iron</keyword>
<dbReference type="EC" id="4.2.99.18" evidence="13"/>
<dbReference type="Gene3D" id="1.10.340.30">
    <property type="entry name" value="Hypothetical protein, domain 2"/>
    <property type="match status" value="1"/>
</dbReference>
<comment type="catalytic activity">
    <reaction evidence="13">
        <text>2'-deoxyribonucleotide-(2'-deoxyribose 5'-phosphate)-2'-deoxyribonucleotide-DNA = a 3'-end 2'-deoxyribonucleotide-(2,3-dehydro-2,3-deoxyribose 5'-phosphate)-DNA + a 5'-end 5'-phospho-2'-deoxyribonucleoside-DNA + H(+)</text>
        <dbReference type="Rhea" id="RHEA:66592"/>
        <dbReference type="Rhea" id="RHEA-COMP:13180"/>
        <dbReference type="Rhea" id="RHEA-COMP:16897"/>
        <dbReference type="Rhea" id="RHEA-COMP:17067"/>
        <dbReference type="ChEBI" id="CHEBI:15378"/>
        <dbReference type="ChEBI" id="CHEBI:136412"/>
        <dbReference type="ChEBI" id="CHEBI:157695"/>
        <dbReference type="ChEBI" id="CHEBI:167181"/>
        <dbReference type="EC" id="4.2.99.18"/>
    </reaction>
</comment>
<dbReference type="GO" id="GO:0141016">
    <property type="term" value="F:G/T mismatch-specific thymine-DNA glycosylase activity"/>
    <property type="evidence" value="ECO:0007669"/>
    <property type="project" value="UniProtKB-EC"/>
</dbReference>
<dbReference type="Gene3D" id="1.10.1670.10">
    <property type="entry name" value="Helix-hairpin-Helix base-excision DNA repair enzymes (C-terminal)"/>
    <property type="match status" value="1"/>
</dbReference>
<keyword evidence="8 13" id="KW-0238">DNA-binding</keyword>
<dbReference type="Proteomes" id="UP000033116">
    <property type="component" value="Chromosome"/>
</dbReference>
<dbReference type="Pfam" id="PF00730">
    <property type="entry name" value="HhH-GPD"/>
    <property type="match status" value="1"/>
</dbReference>
<evidence type="ECO:0000256" key="4">
    <source>
        <dbReference type="ARBA" id="ARBA00022763"/>
    </source>
</evidence>
<feature type="binding site" evidence="13">
    <location>
        <position position="219"/>
    </location>
    <ligand>
        <name>[4Fe-4S] cluster</name>
        <dbReference type="ChEBI" id="CHEBI:49883"/>
    </ligand>
</feature>
<proteinExistence type="inferred from homology"/>
<dbReference type="InterPro" id="IPR004035">
    <property type="entry name" value="Endouclease-III_FeS-bd_BS"/>
</dbReference>
<dbReference type="PROSITE" id="PS01155">
    <property type="entry name" value="ENDONUCLEASE_III_2"/>
    <property type="match status" value="1"/>
</dbReference>
<feature type="binding site" evidence="13">
    <location>
        <position position="209"/>
    </location>
    <ligand>
        <name>[4Fe-4S] cluster</name>
        <dbReference type="ChEBI" id="CHEBI:49883"/>
    </ligand>
</feature>
<feature type="binding site" evidence="13">
    <location>
        <position position="216"/>
    </location>
    <ligand>
        <name>[4Fe-4S] cluster</name>
        <dbReference type="ChEBI" id="CHEBI:49883"/>
    </ligand>
</feature>
<dbReference type="GO" id="GO:0003677">
    <property type="term" value="F:DNA binding"/>
    <property type="evidence" value="ECO:0007669"/>
    <property type="project" value="UniProtKB-UniRule"/>
</dbReference>
<accession>A0A0E3LRP8</accession>
<dbReference type="AlphaFoldDB" id="A0A0E3LRP8"/>
<dbReference type="NCBIfam" id="TIGR01083">
    <property type="entry name" value="nth"/>
    <property type="match status" value="1"/>
</dbReference>
<keyword evidence="3 13" id="KW-0479">Metal-binding</keyword>
<dbReference type="PROSITE" id="PS00764">
    <property type="entry name" value="ENDONUCLEASE_III_1"/>
    <property type="match status" value="1"/>
</dbReference>
<evidence type="ECO:0000256" key="7">
    <source>
        <dbReference type="ARBA" id="ARBA00023014"/>
    </source>
</evidence>
<dbReference type="Pfam" id="PF00633">
    <property type="entry name" value="HHH"/>
    <property type="match status" value="1"/>
</dbReference>
<evidence type="ECO:0000256" key="12">
    <source>
        <dbReference type="ARBA" id="ARBA00052915"/>
    </source>
</evidence>
<dbReference type="InterPro" id="IPR003265">
    <property type="entry name" value="HhH-GPD_domain"/>
</dbReference>
<keyword evidence="10 13" id="KW-0456">Lyase</keyword>
<dbReference type="PANTHER" id="PTHR10359:SF18">
    <property type="entry name" value="ENDONUCLEASE III"/>
    <property type="match status" value="1"/>
</dbReference>
<evidence type="ECO:0000256" key="2">
    <source>
        <dbReference type="ARBA" id="ARBA00022485"/>
    </source>
</evidence>
<evidence type="ECO:0000313" key="17">
    <source>
        <dbReference type="Proteomes" id="UP000033116"/>
    </source>
</evidence>
<keyword evidence="2 13" id="KW-0004">4Fe-4S</keyword>
<dbReference type="InterPro" id="IPR000445">
    <property type="entry name" value="HhH_motif"/>
</dbReference>
<dbReference type="FunFam" id="1.10.1670.10:FF:000001">
    <property type="entry name" value="Endonuclease III"/>
    <property type="match status" value="1"/>
</dbReference>
<evidence type="ECO:0000313" key="16">
    <source>
        <dbReference type="EMBL" id="AKB60396.1"/>
    </source>
</evidence>
<evidence type="ECO:0000256" key="13">
    <source>
        <dbReference type="HAMAP-Rule" id="MF_00942"/>
    </source>
</evidence>
<feature type="domain" description="HhH-GPD" evidence="15">
    <location>
        <begin position="59"/>
        <end position="207"/>
    </location>
</feature>
<dbReference type="HAMAP" id="MF_00942">
    <property type="entry name" value="Nth"/>
    <property type="match status" value="1"/>
</dbReference>
<dbReference type="InterPro" id="IPR023170">
    <property type="entry name" value="HhH_base_excis_C"/>
</dbReference>
<dbReference type="InterPro" id="IPR005759">
    <property type="entry name" value="Nth"/>
</dbReference>
<evidence type="ECO:0000256" key="8">
    <source>
        <dbReference type="ARBA" id="ARBA00023125"/>
    </source>
</evidence>
<dbReference type="Pfam" id="PF10576">
    <property type="entry name" value="EndIII_4Fe-2S"/>
    <property type="match status" value="1"/>
</dbReference>
<evidence type="ECO:0000256" key="1">
    <source>
        <dbReference type="ARBA" id="ARBA00008343"/>
    </source>
</evidence>
<comment type="function">
    <text evidence="13">DNA repair enzyme that has both DNA N-glycosylase activity and AP-lyase activity. The DNA N-glycosylase activity releases various damaged pyrimidines from DNA by cleaving the N-glycosidic bond, leaving an AP (apurinic/apyrimidinic) site. The AP-lyase activity cleaves the phosphodiester bond 3' to the AP site by a beta-elimination, leaving a 3'-terminal unsaturated sugar and a product with a terminal 5'-phosphate.</text>
</comment>
<evidence type="ECO:0000259" key="15">
    <source>
        <dbReference type="SMART" id="SM00478"/>
    </source>
</evidence>
<evidence type="ECO:0000256" key="10">
    <source>
        <dbReference type="ARBA" id="ARBA00023239"/>
    </source>
</evidence>
<dbReference type="RefSeq" id="WP_048042727.1">
    <property type="nucleotide sequence ID" value="NZ_CP009511.1"/>
</dbReference>
<organism evidence="16 17">
    <name type="scientific">Methanosarcina mazei SarPi</name>
    <dbReference type="NCBI Taxonomy" id="1434115"/>
    <lineage>
        <taxon>Archaea</taxon>
        <taxon>Methanobacteriati</taxon>
        <taxon>Methanobacteriota</taxon>
        <taxon>Stenosarchaea group</taxon>
        <taxon>Methanomicrobia</taxon>
        <taxon>Methanosarcinales</taxon>
        <taxon>Methanosarcinaceae</taxon>
        <taxon>Methanosarcina</taxon>
    </lineage>
</organism>
<dbReference type="SUPFAM" id="SSF48150">
    <property type="entry name" value="DNA-glycosylase"/>
    <property type="match status" value="1"/>
</dbReference>
<feature type="region of interest" description="Disordered" evidence="14">
    <location>
        <begin position="1"/>
        <end position="20"/>
    </location>
</feature>
<dbReference type="PATRIC" id="fig|1434115.4.peg.506"/>
<keyword evidence="7 13" id="KW-0411">Iron-sulfur</keyword>